<dbReference type="InterPro" id="IPR016181">
    <property type="entry name" value="Acyl_CoA_acyltransferase"/>
</dbReference>
<dbReference type="PROSITE" id="PS51186">
    <property type="entry name" value="GNAT"/>
    <property type="match status" value="1"/>
</dbReference>
<dbReference type="Proteomes" id="UP001595699">
    <property type="component" value="Unassembled WGS sequence"/>
</dbReference>
<dbReference type="PANTHER" id="PTHR47237:SF2">
    <property type="entry name" value="BLL4206 PROTEIN"/>
    <property type="match status" value="1"/>
</dbReference>
<feature type="domain" description="N-acetyltransferase" evidence="1">
    <location>
        <begin position="3"/>
        <end position="141"/>
    </location>
</feature>
<protein>
    <submittedName>
        <fullName evidence="2">GNAT family N-acetyltransferase</fullName>
        <ecNumber evidence="2">2.3.-.-</ecNumber>
    </submittedName>
</protein>
<accession>A0ABV7YJU9</accession>
<dbReference type="CDD" id="cd04301">
    <property type="entry name" value="NAT_SF"/>
    <property type="match status" value="1"/>
</dbReference>
<evidence type="ECO:0000259" key="1">
    <source>
        <dbReference type="PROSITE" id="PS51186"/>
    </source>
</evidence>
<dbReference type="EC" id="2.3.-.-" evidence="2"/>
<keyword evidence="2" id="KW-0012">Acyltransferase</keyword>
<dbReference type="PANTHER" id="PTHR47237">
    <property type="entry name" value="SLL0310 PROTEIN"/>
    <property type="match status" value="1"/>
</dbReference>
<dbReference type="Pfam" id="PF13673">
    <property type="entry name" value="Acetyltransf_10"/>
    <property type="match status" value="1"/>
</dbReference>
<comment type="caution">
    <text evidence="2">The sequence shown here is derived from an EMBL/GenBank/DDBJ whole genome shotgun (WGS) entry which is preliminary data.</text>
</comment>
<organism evidence="2 3">
    <name type="scientific">Tenggerimyces flavus</name>
    <dbReference type="NCBI Taxonomy" id="1708749"/>
    <lineage>
        <taxon>Bacteria</taxon>
        <taxon>Bacillati</taxon>
        <taxon>Actinomycetota</taxon>
        <taxon>Actinomycetes</taxon>
        <taxon>Propionibacteriales</taxon>
        <taxon>Nocardioidaceae</taxon>
        <taxon>Tenggerimyces</taxon>
    </lineage>
</organism>
<proteinExistence type="predicted"/>
<keyword evidence="2" id="KW-0808">Transferase</keyword>
<dbReference type="GO" id="GO:0016746">
    <property type="term" value="F:acyltransferase activity"/>
    <property type="evidence" value="ECO:0007669"/>
    <property type="project" value="UniProtKB-KW"/>
</dbReference>
<evidence type="ECO:0000313" key="2">
    <source>
        <dbReference type="EMBL" id="MFC3764363.1"/>
    </source>
</evidence>
<dbReference type="InterPro" id="IPR000182">
    <property type="entry name" value="GNAT_dom"/>
</dbReference>
<dbReference type="RefSeq" id="WP_205115356.1">
    <property type="nucleotide sequence ID" value="NZ_JAFBCM010000001.1"/>
</dbReference>
<reference evidence="3" key="1">
    <citation type="journal article" date="2019" name="Int. J. Syst. Evol. Microbiol.">
        <title>The Global Catalogue of Microorganisms (GCM) 10K type strain sequencing project: providing services to taxonomists for standard genome sequencing and annotation.</title>
        <authorList>
            <consortium name="The Broad Institute Genomics Platform"/>
            <consortium name="The Broad Institute Genome Sequencing Center for Infectious Disease"/>
            <person name="Wu L."/>
            <person name="Ma J."/>
        </authorList>
    </citation>
    <scope>NUCLEOTIDE SEQUENCE [LARGE SCALE GENOMIC DNA]</scope>
    <source>
        <strain evidence="3">CGMCC 4.7241</strain>
    </source>
</reference>
<gene>
    <name evidence="2" type="ORF">ACFOUW_26245</name>
</gene>
<dbReference type="SUPFAM" id="SSF55729">
    <property type="entry name" value="Acyl-CoA N-acyltransferases (Nat)"/>
    <property type="match status" value="1"/>
</dbReference>
<dbReference type="EMBL" id="JBHRZH010000023">
    <property type="protein sequence ID" value="MFC3764363.1"/>
    <property type="molecule type" value="Genomic_DNA"/>
</dbReference>
<dbReference type="InterPro" id="IPR052729">
    <property type="entry name" value="Acyl/Acetyltrans_Enzymes"/>
</dbReference>
<sequence>MSVEIRPFGREYADGVVALAQAEGWPTFSDAERVTRLLTAPGVVGLVAVQNDKVVGAAQLLTDGHQAYLAILVVAAEARGQGIGKRLIEAGFQASKAVRMDLLSTPESEEFYRRFTHREITGLRLFQGAPREAGDSEPGLR</sequence>
<keyword evidence="3" id="KW-1185">Reference proteome</keyword>
<dbReference type="Gene3D" id="3.40.630.30">
    <property type="match status" value="1"/>
</dbReference>
<evidence type="ECO:0000313" key="3">
    <source>
        <dbReference type="Proteomes" id="UP001595699"/>
    </source>
</evidence>
<name>A0ABV7YJU9_9ACTN</name>